<name>A0A8U7NQW5_CORMO</name>
<evidence type="ECO:0000256" key="2">
    <source>
        <dbReference type="ARBA" id="ARBA00004496"/>
    </source>
</evidence>
<evidence type="ECO:0000256" key="5">
    <source>
        <dbReference type="ARBA" id="ARBA00022490"/>
    </source>
</evidence>
<evidence type="ECO:0000256" key="10">
    <source>
        <dbReference type="ARBA" id="ARBA00029433"/>
    </source>
</evidence>
<dbReference type="SMART" id="SM00312">
    <property type="entry name" value="PX"/>
    <property type="match status" value="1"/>
</dbReference>
<feature type="compositionally biased region" description="Pro residues" evidence="11">
    <location>
        <begin position="367"/>
        <end position="380"/>
    </location>
</feature>
<protein>
    <submittedName>
        <fullName evidence="12">Sorting nexin 11</fullName>
    </submittedName>
</protein>
<reference evidence="12" key="3">
    <citation type="submission" date="2025-09" db="UniProtKB">
        <authorList>
            <consortium name="Ensembl"/>
        </authorList>
    </citation>
    <scope>IDENTIFICATION</scope>
</reference>
<evidence type="ECO:0000313" key="12">
    <source>
        <dbReference type="Ensembl" id="ENSCMUP00000029325.1"/>
    </source>
</evidence>
<evidence type="ECO:0000256" key="4">
    <source>
        <dbReference type="ARBA" id="ARBA00022448"/>
    </source>
</evidence>
<dbReference type="CDD" id="cd06898">
    <property type="entry name" value="PX_SNX10"/>
    <property type="match status" value="1"/>
</dbReference>
<keyword evidence="8" id="KW-0446">Lipid-binding</keyword>
<comment type="subcellular location">
    <subcellularLocation>
        <location evidence="2">Cytoplasm</location>
    </subcellularLocation>
    <subcellularLocation>
        <location evidence="10">Endomembrane system</location>
        <topology evidence="10">Peripheral membrane protein</topology>
        <orientation evidence="10">Cytoplasmic side</orientation>
    </subcellularLocation>
    <subcellularLocation>
        <location evidence="1">Endosome</location>
    </subcellularLocation>
</comment>
<evidence type="ECO:0000256" key="7">
    <source>
        <dbReference type="ARBA" id="ARBA00022927"/>
    </source>
</evidence>
<feature type="region of interest" description="Disordered" evidence="11">
    <location>
        <begin position="197"/>
        <end position="291"/>
    </location>
</feature>
<comment type="similarity">
    <text evidence="3">Belongs to the sorting nexin family.</text>
</comment>
<sequence>MLENREEELTTVRVQDPRVQNEGSWNSYVDYKIFLHTNSKAFTAKTSCVRRRYREFVWLRRQLQKNAGLVPVPELPGKSAAFFVGSTDEFIEKRRQGLQQFLEKVLQSVVLLSDSRLHLFLQSQLPVPAIEACVQGRGPHGVTEAILRYAMAPCAWGHRGHGPVPAPAPPGHPGDVCAGLGSAQGCLESFPYWGDFGVDEARPESPAGHGVTPLESPDSPAGHGVTPLESPDSPAGHGVTPVESPTGHGVTPLESPARHGVTPLESPAGHRVTPPEPWLGEGSVRRHRDGRTGWTGQHWELFPSGFPLFPAIPRPRFLALLPEHPCPGTSPFPEHPRSRSIPVLEHPCPGTSPFPEHPRSRSIPVPGASPFPEHPCPGTSPFPEHPHSRSIPVPGASLSRDIPAPGASPFPGHPRSRDIPVPGASPFPEHPRSRSIPVPEHPRSRDIPVPGASPLSEHPCPGTSPFPEHPRSRDIPVPGASPFPGHPRSRSIPVPGTSPLPEHPRSRDIPVPGASLSRNIPVPGTSPFPGHPRSRSIPVPGTSPFPGHPRSRSIPVPGASPPRPAPPRDRSAAGPGPGFPPLAASRNSKRIKAAAAAFEPSAPGAKLPRAGSRRCSLIMLIFIKRSKPARSPAGG</sequence>
<reference evidence="12" key="2">
    <citation type="submission" date="2025-08" db="UniProtKB">
        <authorList>
            <consortium name="Ensembl"/>
        </authorList>
    </citation>
    <scope>IDENTIFICATION</scope>
</reference>
<organism evidence="12 13">
    <name type="scientific">Corvus moneduloides</name>
    <name type="common">New Caledonian crow</name>
    <dbReference type="NCBI Taxonomy" id="1196302"/>
    <lineage>
        <taxon>Eukaryota</taxon>
        <taxon>Metazoa</taxon>
        <taxon>Chordata</taxon>
        <taxon>Craniata</taxon>
        <taxon>Vertebrata</taxon>
        <taxon>Euteleostomi</taxon>
        <taxon>Archelosauria</taxon>
        <taxon>Archosauria</taxon>
        <taxon>Dinosauria</taxon>
        <taxon>Saurischia</taxon>
        <taxon>Theropoda</taxon>
        <taxon>Coelurosauria</taxon>
        <taxon>Aves</taxon>
        <taxon>Neognathae</taxon>
        <taxon>Neoaves</taxon>
        <taxon>Telluraves</taxon>
        <taxon>Australaves</taxon>
        <taxon>Passeriformes</taxon>
        <taxon>Corvoidea</taxon>
        <taxon>Corvidae</taxon>
        <taxon>Corvus</taxon>
    </lineage>
</organism>
<dbReference type="PANTHER" id="PTHR46209">
    <property type="entry name" value="PX DOMAIN-CONTAINING PROTEIN"/>
    <property type="match status" value="1"/>
</dbReference>
<keyword evidence="5" id="KW-0963">Cytoplasm</keyword>
<dbReference type="GO" id="GO:1901981">
    <property type="term" value="F:phosphatidylinositol phosphate binding"/>
    <property type="evidence" value="ECO:0007669"/>
    <property type="project" value="TreeGrafter"/>
</dbReference>
<dbReference type="Pfam" id="PF00787">
    <property type="entry name" value="PX"/>
    <property type="match status" value="1"/>
</dbReference>
<dbReference type="PANTHER" id="PTHR46209:SF1">
    <property type="entry name" value="SORTING NEXIN-11"/>
    <property type="match status" value="1"/>
</dbReference>
<dbReference type="AlphaFoldDB" id="A0A8U7NQW5"/>
<dbReference type="Ensembl" id="ENSCMUT00000032535.1">
    <property type="protein sequence ID" value="ENSCMUP00000029325.1"/>
    <property type="gene ID" value="ENSCMUG00000018854.1"/>
</dbReference>
<dbReference type="InterPro" id="IPR001683">
    <property type="entry name" value="PX_dom"/>
</dbReference>
<dbReference type="OMA" id="ARPLWGM"/>
<keyword evidence="9" id="KW-0472">Membrane</keyword>
<evidence type="ECO:0000256" key="11">
    <source>
        <dbReference type="SAM" id="MobiDB-lite"/>
    </source>
</evidence>
<keyword evidence="13" id="KW-1185">Reference proteome</keyword>
<feature type="region of interest" description="Disordered" evidence="11">
    <location>
        <begin position="329"/>
        <end position="610"/>
    </location>
</feature>
<evidence type="ECO:0000256" key="3">
    <source>
        <dbReference type="ARBA" id="ARBA00010883"/>
    </source>
</evidence>
<evidence type="ECO:0000256" key="8">
    <source>
        <dbReference type="ARBA" id="ARBA00023121"/>
    </source>
</evidence>
<reference evidence="13" key="1">
    <citation type="submission" date="2019-10" db="EMBL/GenBank/DDBJ databases">
        <title>Corvus moneduloides (New Caledonian crow) genome, bCorMon1, primary haplotype.</title>
        <authorList>
            <person name="Rutz C."/>
            <person name="Fungtammasan C."/>
            <person name="Mountcastle J."/>
            <person name="Formenti G."/>
            <person name="Chow W."/>
            <person name="Howe K."/>
            <person name="Steele M.P."/>
            <person name="Fernandes J."/>
            <person name="Gilbert M.T.P."/>
            <person name="Fedrigo O."/>
            <person name="Jarvis E.D."/>
            <person name="Gemmell N."/>
        </authorList>
    </citation>
    <scope>NUCLEOTIDE SEQUENCE [LARGE SCALE GENOMIC DNA]</scope>
</reference>
<dbReference type="InterPro" id="IPR036871">
    <property type="entry name" value="PX_dom_sf"/>
</dbReference>
<dbReference type="PROSITE" id="PS50195">
    <property type="entry name" value="PX"/>
    <property type="match status" value="1"/>
</dbReference>
<accession>A0A8U7NQW5</accession>
<dbReference type="InterPro" id="IPR043544">
    <property type="entry name" value="SNX10/11"/>
</dbReference>
<dbReference type="GO" id="GO:0016050">
    <property type="term" value="P:vesicle organization"/>
    <property type="evidence" value="ECO:0007669"/>
    <property type="project" value="TreeGrafter"/>
</dbReference>
<dbReference type="GO" id="GO:0005768">
    <property type="term" value="C:endosome"/>
    <property type="evidence" value="ECO:0007669"/>
    <property type="project" value="UniProtKB-SubCell"/>
</dbReference>
<dbReference type="Proteomes" id="UP000694553">
    <property type="component" value="Unassembled WGS sequence"/>
</dbReference>
<dbReference type="FunFam" id="3.30.1520.10:FF:000012">
    <property type="entry name" value="Sorting nexin 10"/>
    <property type="match status" value="1"/>
</dbReference>
<keyword evidence="7" id="KW-0653">Protein transport</keyword>
<dbReference type="SUPFAM" id="SSF64268">
    <property type="entry name" value="PX domain"/>
    <property type="match status" value="1"/>
</dbReference>
<evidence type="ECO:0000256" key="6">
    <source>
        <dbReference type="ARBA" id="ARBA00022753"/>
    </source>
</evidence>
<gene>
    <name evidence="12" type="primary">SNX11</name>
</gene>
<evidence type="ECO:0000256" key="1">
    <source>
        <dbReference type="ARBA" id="ARBA00004177"/>
    </source>
</evidence>
<dbReference type="GO" id="GO:0006886">
    <property type="term" value="P:intracellular protein transport"/>
    <property type="evidence" value="ECO:0007669"/>
    <property type="project" value="InterPro"/>
</dbReference>
<keyword evidence="6" id="KW-0967">Endosome</keyword>
<evidence type="ECO:0000256" key="9">
    <source>
        <dbReference type="ARBA" id="ARBA00023136"/>
    </source>
</evidence>
<evidence type="ECO:0000313" key="13">
    <source>
        <dbReference type="Proteomes" id="UP000694553"/>
    </source>
</evidence>
<proteinExistence type="inferred from homology"/>
<dbReference type="Gene3D" id="3.30.1520.10">
    <property type="entry name" value="Phox-like domain"/>
    <property type="match status" value="1"/>
</dbReference>
<keyword evidence="4" id="KW-0813">Transport</keyword>